<dbReference type="PROSITE" id="PS50835">
    <property type="entry name" value="IG_LIKE"/>
    <property type="match status" value="1"/>
</dbReference>
<evidence type="ECO:0000313" key="2">
    <source>
        <dbReference type="EMBL" id="VDN49530.1"/>
    </source>
</evidence>
<evidence type="ECO:0000313" key="3">
    <source>
        <dbReference type="Proteomes" id="UP000271098"/>
    </source>
</evidence>
<name>A0A183F0T0_9BILA</name>
<dbReference type="Gene3D" id="2.60.40.10">
    <property type="entry name" value="Immunoglobulins"/>
    <property type="match status" value="1"/>
</dbReference>
<organism evidence="4">
    <name type="scientific">Gongylonema pulchrum</name>
    <dbReference type="NCBI Taxonomy" id="637853"/>
    <lineage>
        <taxon>Eukaryota</taxon>
        <taxon>Metazoa</taxon>
        <taxon>Ecdysozoa</taxon>
        <taxon>Nematoda</taxon>
        <taxon>Chromadorea</taxon>
        <taxon>Rhabditida</taxon>
        <taxon>Spirurina</taxon>
        <taxon>Spiruromorpha</taxon>
        <taxon>Spiruroidea</taxon>
        <taxon>Gongylonematidae</taxon>
        <taxon>Gongylonema</taxon>
    </lineage>
</organism>
<dbReference type="Proteomes" id="UP000271098">
    <property type="component" value="Unassembled WGS sequence"/>
</dbReference>
<sequence>MVVETSVRIDENSDLITCTVMDTDGRQNRAQMHIFVQFGPKVSVVAEQIYAYDDLSAEIQCIVYGYPEPQVEWYYRRSTNVAKPERLSDPVTVKKTAPNQYLYTLFVSPNNHFRKNHFCETSESAKWKCREYQIKAIR</sequence>
<accession>A0A183F0T0</accession>
<feature type="domain" description="Ig-like" evidence="1">
    <location>
        <begin position="40"/>
        <end position="138"/>
    </location>
</feature>
<dbReference type="AlphaFoldDB" id="A0A183F0T0"/>
<reference evidence="4" key="1">
    <citation type="submission" date="2016-06" db="UniProtKB">
        <authorList>
            <consortium name="WormBaseParasite"/>
        </authorList>
    </citation>
    <scope>IDENTIFICATION</scope>
</reference>
<dbReference type="InterPro" id="IPR013783">
    <property type="entry name" value="Ig-like_fold"/>
</dbReference>
<gene>
    <name evidence="2" type="ORF">GPUH_LOCUS26821</name>
</gene>
<dbReference type="SUPFAM" id="SSF48726">
    <property type="entry name" value="Immunoglobulin"/>
    <property type="match status" value="1"/>
</dbReference>
<dbReference type="EMBL" id="UYRT01114497">
    <property type="protein sequence ID" value="VDN49530.1"/>
    <property type="molecule type" value="Genomic_DNA"/>
</dbReference>
<dbReference type="InterPro" id="IPR007110">
    <property type="entry name" value="Ig-like_dom"/>
</dbReference>
<protein>
    <submittedName>
        <fullName evidence="4">Ig-like domain-containing protein</fullName>
    </submittedName>
</protein>
<keyword evidence="3" id="KW-1185">Reference proteome</keyword>
<proteinExistence type="predicted"/>
<evidence type="ECO:0000313" key="4">
    <source>
        <dbReference type="WBParaSite" id="GPUH_0002685101-mRNA-1"/>
    </source>
</evidence>
<reference evidence="2 3" key="2">
    <citation type="submission" date="2018-11" db="EMBL/GenBank/DDBJ databases">
        <authorList>
            <consortium name="Pathogen Informatics"/>
        </authorList>
    </citation>
    <scope>NUCLEOTIDE SEQUENCE [LARGE SCALE GENOMIC DNA]</scope>
</reference>
<evidence type="ECO:0000259" key="1">
    <source>
        <dbReference type="PROSITE" id="PS50835"/>
    </source>
</evidence>
<dbReference type="OrthoDB" id="6159398at2759"/>
<dbReference type="WBParaSite" id="GPUH_0002685101-mRNA-1">
    <property type="protein sequence ID" value="GPUH_0002685101-mRNA-1"/>
    <property type="gene ID" value="GPUH_0002685101"/>
</dbReference>
<dbReference type="InterPro" id="IPR036179">
    <property type="entry name" value="Ig-like_dom_sf"/>
</dbReference>